<dbReference type="GO" id="GO:0005634">
    <property type="term" value="C:nucleus"/>
    <property type="evidence" value="ECO:0007669"/>
    <property type="project" value="UniProtKB-SubCell"/>
</dbReference>
<dbReference type="PANTHER" id="PTHR12748">
    <property type="entry name" value="ORIGIN RECOGNITION COMPLEX SUBUNIT 3"/>
    <property type="match status" value="1"/>
</dbReference>
<comment type="caution">
    <text evidence="8">The sequence shown here is derived from an EMBL/GenBank/DDBJ whole genome shotgun (WGS) entry which is preliminary data.</text>
</comment>
<evidence type="ECO:0000256" key="4">
    <source>
        <dbReference type="ARBA" id="ARBA00023125"/>
    </source>
</evidence>
<evidence type="ECO:0000256" key="5">
    <source>
        <dbReference type="ARBA" id="ARBA00023242"/>
    </source>
</evidence>
<evidence type="ECO:0000256" key="1">
    <source>
        <dbReference type="ARBA" id="ARBA00004123"/>
    </source>
</evidence>
<sequence>MAHSPSSTCDFHSSPIYAANASDVSDNNLQHFFVLHKAPARKCERKTSSTYGRTKRKIDMSLSSPMKVVQEENDAIYEQLRLEAFENTWSKINSTVKEVLREINLTLFEEIHHWVFESFSTIRSASPVHIMKPYPIAAGATCKRIPAALIFTKNIEFVDDMLMFQDLKGYMQSNGCHAAFLSASDISTKCGIGGCLRSLYKQLVLEASDVVDVPLIASWYCKDENYDKPIAVIIEDMERCDSAVLADFIKMLSEWVMKIPIIFILGVTTSFDALRKLLPSSVMHNLQLCKFTLESPRRRMDSLIEYVLVRSSSGFFIGHKVAFFLRNHFLRHDGTITSFLKALKLACIKHFSGEPLSFLCPGMLHEDCEAFWSGKCESLSEVLRSYAFDLPSCQRGKTIGDNNLAQGLSKLKWLQNSWSSVVLCLFEVGKLCKIQLLDIFCEAIDPTLCSERALGQQLLPPLTASHDSVNGGFISQAIQKVRELPSDSLCQLLGQWSLHTEEVIEMDKEVKAVHSMINLPSDGHTSKEKQTVNIHGCLASSVRKKGTPFLNDEVAMLLVSLIRKFLVPIESVPFHEIFCFKDVASLKSALIGDPRSVIQDDLLKSDGYLQSNSCSRREHVLSSSIHDTAIMYSLAQEYGDLINLHDWYHSFKTKVLISNPKAKRKVQHSPASKKGKSKALENEVSIQARFCKAVTELQITGLVRMPSKRRPDFLQRIAFDR</sequence>
<dbReference type="Pfam" id="PF07034">
    <property type="entry name" value="ORC3_N"/>
    <property type="match status" value="1"/>
</dbReference>
<protein>
    <recommendedName>
        <fullName evidence="10">Origin of replication complex subunit 3</fullName>
    </recommendedName>
</protein>
<accession>A0ABD0VN85</accession>
<dbReference type="CDD" id="cd20704">
    <property type="entry name" value="Orc3"/>
    <property type="match status" value="1"/>
</dbReference>
<organism evidence="8 9">
    <name type="scientific">Dendrobium thyrsiflorum</name>
    <name type="common">Pinecone-like raceme dendrobium</name>
    <name type="synonym">Orchid</name>
    <dbReference type="NCBI Taxonomy" id="117978"/>
    <lineage>
        <taxon>Eukaryota</taxon>
        <taxon>Viridiplantae</taxon>
        <taxon>Streptophyta</taxon>
        <taxon>Embryophyta</taxon>
        <taxon>Tracheophyta</taxon>
        <taxon>Spermatophyta</taxon>
        <taxon>Magnoliopsida</taxon>
        <taxon>Liliopsida</taxon>
        <taxon>Asparagales</taxon>
        <taxon>Orchidaceae</taxon>
        <taxon>Epidendroideae</taxon>
        <taxon>Malaxideae</taxon>
        <taxon>Dendrobiinae</taxon>
        <taxon>Dendrobium</taxon>
    </lineage>
</organism>
<feature type="domain" description="Origin recognition complex subunit 3 winged helix C-terminal" evidence="7">
    <location>
        <begin position="595"/>
        <end position="719"/>
    </location>
</feature>
<comment type="subcellular location">
    <subcellularLocation>
        <location evidence="1">Nucleus</location>
    </subcellularLocation>
</comment>
<name>A0ABD0VN85_DENTH</name>
<evidence type="ECO:0000259" key="6">
    <source>
        <dbReference type="Pfam" id="PF07034"/>
    </source>
</evidence>
<evidence type="ECO:0000256" key="2">
    <source>
        <dbReference type="ARBA" id="ARBA00010977"/>
    </source>
</evidence>
<proteinExistence type="inferred from homology"/>
<evidence type="ECO:0008006" key="10">
    <source>
        <dbReference type="Google" id="ProtNLM"/>
    </source>
</evidence>
<keyword evidence="4" id="KW-0238">DNA-binding</keyword>
<dbReference type="Pfam" id="PF18137">
    <property type="entry name" value="WHD_ORC"/>
    <property type="match status" value="1"/>
</dbReference>
<dbReference type="EMBL" id="JANQDX010000003">
    <property type="protein sequence ID" value="KAL0926515.1"/>
    <property type="molecule type" value="Genomic_DNA"/>
</dbReference>
<evidence type="ECO:0000256" key="3">
    <source>
        <dbReference type="ARBA" id="ARBA00022705"/>
    </source>
</evidence>
<reference evidence="8 9" key="1">
    <citation type="journal article" date="2024" name="Plant Biotechnol. J.">
        <title>Dendrobium thyrsiflorum genome and its molecular insights into genes involved in important horticultural traits.</title>
        <authorList>
            <person name="Chen B."/>
            <person name="Wang J.Y."/>
            <person name="Zheng P.J."/>
            <person name="Li K.L."/>
            <person name="Liang Y.M."/>
            <person name="Chen X.F."/>
            <person name="Zhang C."/>
            <person name="Zhao X."/>
            <person name="He X."/>
            <person name="Zhang G.Q."/>
            <person name="Liu Z.J."/>
            <person name="Xu Q."/>
        </authorList>
    </citation>
    <scope>NUCLEOTIDE SEQUENCE [LARGE SCALE GENOMIC DNA]</scope>
    <source>
        <strain evidence="8">GZMU011</strain>
    </source>
</reference>
<evidence type="ECO:0000313" key="8">
    <source>
        <dbReference type="EMBL" id="KAL0926515.1"/>
    </source>
</evidence>
<gene>
    <name evidence="8" type="ORF">M5K25_002754</name>
</gene>
<dbReference type="AlphaFoldDB" id="A0ABD0VN85"/>
<comment type="similarity">
    <text evidence="2">Belongs to the ORC3 family.</text>
</comment>
<evidence type="ECO:0000259" key="7">
    <source>
        <dbReference type="Pfam" id="PF18137"/>
    </source>
</evidence>
<feature type="domain" description="Origin recognition complex subunit 3 N-terminal" evidence="6">
    <location>
        <begin position="25"/>
        <end position="359"/>
    </location>
</feature>
<dbReference type="GO" id="GO:0006260">
    <property type="term" value="P:DNA replication"/>
    <property type="evidence" value="ECO:0007669"/>
    <property type="project" value="UniProtKB-KW"/>
</dbReference>
<dbReference type="PANTHER" id="PTHR12748:SF0">
    <property type="entry name" value="ORIGIN RECOGNITION COMPLEX SUBUNIT 3"/>
    <property type="match status" value="1"/>
</dbReference>
<dbReference type="InterPro" id="IPR045667">
    <property type="entry name" value="ORC3_N"/>
</dbReference>
<dbReference type="InterPro" id="IPR020795">
    <property type="entry name" value="ORC3"/>
</dbReference>
<dbReference type="GO" id="GO:0003677">
    <property type="term" value="F:DNA binding"/>
    <property type="evidence" value="ECO:0007669"/>
    <property type="project" value="UniProtKB-KW"/>
</dbReference>
<evidence type="ECO:0000313" key="9">
    <source>
        <dbReference type="Proteomes" id="UP001552299"/>
    </source>
</evidence>
<keyword evidence="9" id="KW-1185">Reference proteome</keyword>
<keyword evidence="5" id="KW-0539">Nucleus</keyword>
<dbReference type="Proteomes" id="UP001552299">
    <property type="component" value="Unassembled WGS sequence"/>
</dbReference>
<dbReference type="InterPro" id="IPR040855">
    <property type="entry name" value="ORC_WH_C"/>
</dbReference>
<keyword evidence="3" id="KW-0235">DNA replication</keyword>